<dbReference type="Proteomes" id="UP000095287">
    <property type="component" value="Unplaced"/>
</dbReference>
<dbReference type="CDD" id="cd13229">
    <property type="entry name" value="PH_TFIIH"/>
    <property type="match status" value="1"/>
</dbReference>
<reference evidence="9" key="1">
    <citation type="submission" date="2016-11" db="UniProtKB">
        <authorList>
            <consortium name="WormBaseParasite"/>
        </authorList>
    </citation>
    <scope>IDENTIFICATION</scope>
</reference>
<dbReference type="Pfam" id="PF03909">
    <property type="entry name" value="BSD"/>
    <property type="match status" value="1"/>
</dbReference>
<dbReference type="Gene3D" id="1.10.3970.10">
    <property type="entry name" value="BSD domain"/>
    <property type="match status" value="1"/>
</dbReference>
<evidence type="ECO:0000259" key="7">
    <source>
        <dbReference type="PROSITE" id="PS50858"/>
    </source>
</evidence>
<dbReference type="Pfam" id="PF08567">
    <property type="entry name" value="PH_TFIIH"/>
    <property type="match status" value="1"/>
</dbReference>
<dbReference type="InterPro" id="IPR027079">
    <property type="entry name" value="Tfb1/GTF2H1"/>
</dbReference>
<dbReference type="GO" id="GO:0000439">
    <property type="term" value="C:transcription factor TFIIH core complex"/>
    <property type="evidence" value="ECO:0007669"/>
    <property type="project" value="InterPro"/>
</dbReference>
<dbReference type="InterPro" id="IPR005607">
    <property type="entry name" value="BSD_dom"/>
</dbReference>
<keyword evidence="3" id="KW-0677">Repeat</keyword>
<evidence type="ECO:0000256" key="1">
    <source>
        <dbReference type="ARBA" id="ARBA00004123"/>
    </source>
</evidence>
<sequence length="603" mass="68933">MFMSRPSTISSFRDFRVSVAGSIRLSFLAHCIVFTSFQSPSVTISQLPLQALLLTVDHISHRISSEKKPVGTLHLYADRIEWNEHEKSPTLAVSLCDVDRQRISRSPKSVAIQFVLRNASSISFNFVNPNRTREQLLAERDVLVELLQELLAQQGATVSNLISQVEESTPKKEQLLTESKHLQDLYRHLVLTKLMKPEVFWCDHLKEDEKMKEGEVGVSGSFLSSLPQVEGTNGLKLNLTQEAINSIFKTFPSVEKRYNELVPKTYTKEQFWEKFFHSYYFNRDRPVGSSASEKNDPFLPCIQSDDADMERILLKAYVKKTLDKNSLQDDLGILTAQEDDQVDNKRDSHKSLLIRRCNYQSGRILQTALGDRWDKLLKGNASESSISVKASLFDEDKPGCSNLNVNESSKSVLDDEDIVVDGEMLVPDNTDMERYLAGVDLNTAANITEKTLPKEEAERIRSLMLRINKRKHTTDHLERFKAVMESGKDPFHIPKGKLKSKAEMDKPRLPADLNRNQLVELMAVNDSCYELVKHFWDVFPPLSADMEKTLKERVETLKKYRSATLVPLQAEYGAHNMEAIIELIDNALTYYQKYTIKKKRPKQ</sequence>
<dbReference type="Gene3D" id="6.10.140.1200">
    <property type="match status" value="1"/>
</dbReference>
<evidence type="ECO:0000256" key="4">
    <source>
        <dbReference type="ARBA" id="ARBA00023015"/>
    </source>
</evidence>
<dbReference type="GO" id="GO:0006289">
    <property type="term" value="P:nucleotide-excision repair"/>
    <property type="evidence" value="ECO:0007669"/>
    <property type="project" value="InterPro"/>
</dbReference>
<evidence type="ECO:0000313" key="9">
    <source>
        <dbReference type="WBParaSite" id="L893_g21240.t2"/>
    </source>
</evidence>
<organism evidence="8 9">
    <name type="scientific">Steinernema glaseri</name>
    <dbReference type="NCBI Taxonomy" id="37863"/>
    <lineage>
        <taxon>Eukaryota</taxon>
        <taxon>Metazoa</taxon>
        <taxon>Ecdysozoa</taxon>
        <taxon>Nematoda</taxon>
        <taxon>Chromadorea</taxon>
        <taxon>Rhabditida</taxon>
        <taxon>Tylenchina</taxon>
        <taxon>Panagrolaimomorpha</taxon>
        <taxon>Strongyloidoidea</taxon>
        <taxon>Steinernematidae</taxon>
        <taxon>Steinernema</taxon>
    </lineage>
</organism>
<feature type="domain" description="BSD" evidence="7">
    <location>
        <begin position="231"/>
        <end position="283"/>
    </location>
</feature>
<accession>A0A1I7YYY6</accession>
<dbReference type="InterPro" id="IPR011993">
    <property type="entry name" value="PH-like_dom_sf"/>
</dbReference>
<name>A0A1I7YYY6_9BILA</name>
<dbReference type="AlphaFoldDB" id="A0A1I7YYY6"/>
<protein>
    <submittedName>
        <fullName evidence="9">BSD domain-containing protein</fullName>
    </submittedName>
</protein>
<evidence type="ECO:0000256" key="6">
    <source>
        <dbReference type="ARBA" id="ARBA00023242"/>
    </source>
</evidence>
<dbReference type="SUPFAM" id="SSF50729">
    <property type="entry name" value="PH domain-like"/>
    <property type="match status" value="1"/>
</dbReference>
<comment type="subcellular location">
    <subcellularLocation>
        <location evidence="1">Nucleus</location>
    </subcellularLocation>
</comment>
<dbReference type="WBParaSite" id="L893_g21240.t2">
    <property type="protein sequence ID" value="L893_g21240.t2"/>
    <property type="gene ID" value="L893_g21240"/>
</dbReference>
<dbReference type="PANTHER" id="PTHR12856">
    <property type="entry name" value="TRANSCRIPTION INITIATION FACTOR IIH-RELATED"/>
    <property type="match status" value="1"/>
</dbReference>
<evidence type="ECO:0000256" key="3">
    <source>
        <dbReference type="ARBA" id="ARBA00022737"/>
    </source>
</evidence>
<dbReference type="GO" id="GO:0006351">
    <property type="term" value="P:DNA-templated transcription"/>
    <property type="evidence" value="ECO:0007669"/>
    <property type="project" value="InterPro"/>
</dbReference>
<keyword evidence="5" id="KW-0804">Transcription</keyword>
<evidence type="ECO:0000256" key="2">
    <source>
        <dbReference type="ARBA" id="ARBA00009448"/>
    </source>
</evidence>
<keyword evidence="8" id="KW-1185">Reference proteome</keyword>
<dbReference type="Gene3D" id="2.30.29.30">
    <property type="entry name" value="Pleckstrin-homology domain (PH domain)/Phosphotyrosine-binding domain (PTB)"/>
    <property type="match status" value="1"/>
</dbReference>
<keyword evidence="6" id="KW-0539">Nucleus</keyword>
<evidence type="ECO:0000313" key="8">
    <source>
        <dbReference type="Proteomes" id="UP000095287"/>
    </source>
</evidence>
<dbReference type="SMART" id="SM00751">
    <property type="entry name" value="BSD"/>
    <property type="match status" value="2"/>
</dbReference>
<dbReference type="InterPro" id="IPR035925">
    <property type="entry name" value="BSD_dom_sf"/>
</dbReference>
<dbReference type="PROSITE" id="PS50858">
    <property type="entry name" value="BSD"/>
    <property type="match status" value="1"/>
</dbReference>
<evidence type="ECO:0000256" key="5">
    <source>
        <dbReference type="ARBA" id="ARBA00023163"/>
    </source>
</evidence>
<dbReference type="SUPFAM" id="SSF140383">
    <property type="entry name" value="BSD domain-like"/>
    <property type="match status" value="2"/>
</dbReference>
<proteinExistence type="inferred from homology"/>
<dbReference type="InterPro" id="IPR013876">
    <property type="entry name" value="TFIIH_BTF_p62_N"/>
</dbReference>
<keyword evidence="4" id="KW-0805">Transcription regulation</keyword>
<comment type="similarity">
    <text evidence="2">Belongs to the TFB1 family.</text>
</comment>